<dbReference type="PROSITE" id="PS50157">
    <property type="entry name" value="ZINC_FINGER_C2H2_2"/>
    <property type="match status" value="1"/>
</dbReference>
<dbReference type="GO" id="GO:0005634">
    <property type="term" value="C:nucleus"/>
    <property type="evidence" value="ECO:0007669"/>
    <property type="project" value="UniProtKB-SubCell"/>
</dbReference>
<sequence length="147" mass="16709">MEKEASSLELTTTSLASPSKWEYKCIFCDRTFDSGRALGGHQNAHRFEPRESKRTHHVRIPKKDRPPVVPHKNLWPPPNDSYYHGYTIMTMQGGLPPRVADHREHEWEILVARSGQGIQAEGSRNGPYLNATNADHGVQEVDLELKL</sequence>
<evidence type="ECO:0000256" key="5">
    <source>
        <dbReference type="ARBA" id="ARBA00023242"/>
    </source>
</evidence>
<feature type="domain" description="C2H2-type" evidence="8">
    <location>
        <begin position="23"/>
        <end position="50"/>
    </location>
</feature>
<keyword evidence="2" id="KW-0479">Metal-binding</keyword>
<dbReference type="GO" id="GO:0008270">
    <property type="term" value="F:zinc ion binding"/>
    <property type="evidence" value="ECO:0007669"/>
    <property type="project" value="UniProtKB-KW"/>
</dbReference>
<dbReference type="PROSITE" id="PS00028">
    <property type="entry name" value="ZINC_FINGER_C2H2_1"/>
    <property type="match status" value="1"/>
</dbReference>
<evidence type="ECO:0000313" key="10">
    <source>
        <dbReference type="Proteomes" id="UP000626092"/>
    </source>
</evidence>
<keyword evidence="3 6" id="KW-0863">Zinc-finger</keyword>
<feature type="region of interest" description="Disordered" evidence="7">
    <location>
        <begin position="48"/>
        <end position="75"/>
    </location>
</feature>
<proteinExistence type="predicted"/>
<organism evidence="9 10">
    <name type="scientific">Rhododendron simsii</name>
    <name type="common">Sims's rhododendron</name>
    <dbReference type="NCBI Taxonomy" id="118357"/>
    <lineage>
        <taxon>Eukaryota</taxon>
        <taxon>Viridiplantae</taxon>
        <taxon>Streptophyta</taxon>
        <taxon>Embryophyta</taxon>
        <taxon>Tracheophyta</taxon>
        <taxon>Spermatophyta</taxon>
        <taxon>Magnoliopsida</taxon>
        <taxon>eudicotyledons</taxon>
        <taxon>Gunneridae</taxon>
        <taxon>Pentapetalae</taxon>
        <taxon>asterids</taxon>
        <taxon>Ericales</taxon>
        <taxon>Ericaceae</taxon>
        <taxon>Ericoideae</taxon>
        <taxon>Rhodoreae</taxon>
        <taxon>Rhododendron</taxon>
    </lineage>
</organism>
<name>A0A834H6Y2_RHOSS</name>
<keyword evidence="10" id="KW-1185">Reference proteome</keyword>
<dbReference type="AlphaFoldDB" id="A0A834H6Y2"/>
<evidence type="ECO:0000256" key="6">
    <source>
        <dbReference type="PROSITE-ProRule" id="PRU00042"/>
    </source>
</evidence>
<comment type="caution">
    <text evidence="9">The sequence shown here is derived from an EMBL/GenBank/DDBJ whole genome shotgun (WGS) entry which is preliminary data.</text>
</comment>
<evidence type="ECO:0000256" key="3">
    <source>
        <dbReference type="ARBA" id="ARBA00022771"/>
    </source>
</evidence>
<dbReference type="InterPro" id="IPR013087">
    <property type="entry name" value="Znf_C2H2_type"/>
</dbReference>
<accession>A0A834H6Y2</accession>
<dbReference type="Proteomes" id="UP000626092">
    <property type="component" value="Unassembled WGS sequence"/>
</dbReference>
<evidence type="ECO:0000256" key="7">
    <source>
        <dbReference type="SAM" id="MobiDB-lite"/>
    </source>
</evidence>
<dbReference type="InterPro" id="IPR044246">
    <property type="entry name" value="ZFP3-like"/>
</dbReference>
<dbReference type="PANTHER" id="PTHR47287:SF15">
    <property type="entry name" value="ZINC FINGER PROTEIN 3-LIKE"/>
    <property type="match status" value="1"/>
</dbReference>
<dbReference type="EMBL" id="WJXA01000003">
    <property type="protein sequence ID" value="KAF7149062.1"/>
    <property type="molecule type" value="Genomic_DNA"/>
</dbReference>
<gene>
    <name evidence="9" type="ORF">RHSIM_Rhsim03G0003400</name>
</gene>
<keyword evidence="5" id="KW-0539">Nucleus</keyword>
<dbReference type="PANTHER" id="PTHR47287">
    <property type="entry name" value="C2H2 AND C2HC ZINC FINGERS SUPERFAMILY PROTEIN"/>
    <property type="match status" value="1"/>
</dbReference>
<dbReference type="OrthoDB" id="1512953at2759"/>
<evidence type="ECO:0000256" key="1">
    <source>
        <dbReference type="ARBA" id="ARBA00004123"/>
    </source>
</evidence>
<evidence type="ECO:0000256" key="2">
    <source>
        <dbReference type="ARBA" id="ARBA00022723"/>
    </source>
</evidence>
<evidence type="ECO:0000313" key="9">
    <source>
        <dbReference type="EMBL" id="KAF7149062.1"/>
    </source>
</evidence>
<comment type="subcellular location">
    <subcellularLocation>
        <location evidence="1">Nucleus</location>
    </subcellularLocation>
</comment>
<protein>
    <recommendedName>
        <fullName evidence="8">C2H2-type domain-containing protein</fullName>
    </recommendedName>
</protein>
<keyword evidence="4" id="KW-0862">Zinc</keyword>
<dbReference type="GO" id="GO:0009788">
    <property type="term" value="P:negative regulation of abscisic acid-activated signaling pathway"/>
    <property type="evidence" value="ECO:0007669"/>
    <property type="project" value="InterPro"/>
</dbReference>
<reference evidence="9" key="1">
    <citation type="submission" date="2019-11" db="EMBL/GenBank/DDBJ databases">
        <authorList>
            <person name="Liu Y."/>
            <person name="Hou J."/>
            <person name="Li T.-Q."/>
            <person name="Guan C.-H."/>
            <person name="Wu X."/>
            <person name="Wu H.-Z."/>
            <person name="Ling F."/>
            <person name="Zhang R."/>
            <person name="Shi X.-G."/>
            <person name="Ren J.-P."/>
            <person name="Chen E.-F."/>
            <person name="Sun J.-M."/>
        </authorList>
    </citation>
    <scope>NUCLEOTIDE SEQUENCE</scope>
    <source>
        <strain evidence="9">Adult_tree_wgs_1</strain>
        <tissue evidence="9">Leaves</tissue>
    </source>
</reference>
<evidence type="ECO:0000259" key="8">
    <source>
        <dbReference type="PROSITE" id="PS50157"/>
    </source>
</evidence>
<evidence type="ECO:0000256" key="4">
    <source>
        <dbReference type="ARBA" id="ARBA00022833"/>
    </source>
</evidence>